<organism evidence="1 2">
    <name type="scientific">Novosphingobium organovorum</name>
    <dbReference type="NCBI Taxonomy" id="2930092"/>
    <lineage>
        <taxon>Bacteria</taxon>
        <taxon>Pseudomonadati</taxon>
        <taxon>Pseudomonadota</taxon>
        <taxon>Alphaproteobacteria</taxon>
        <taxon>Sphingomonadales</taxon>
        <taxon>Sphingomonadaceae</taxon>
        <taxon>Novosphingobium</taxon>
    </lineage>
</organism>
<comment type="caution">
    <text evidence="1">The sequence shown here is derived from an EMBL/GenBank/DDBJ whole genome shotgun (WGS) entry which is preliminary data.</text>
</comment>
<dbReference type="EMBL" id="JALHLF010000228">
    <property type="protein sequence ID" value="MCJ2185121.1"/>
    <property type="molecule type" value="Genomic_DNA"/>
</dbReference>
<dbReference type="RefSeq" id="WP_244024577.1">
    <property type="nucleotide sequence ID" value="NZ_JALHLF010000228.1"/>
</dbReference>
<dbReference type="Gene3D" id="3.30.450.40">
    <property type="match status" value="2"/>
</dbReference>
<dbReference type="InterPro" id="IPR029016">
    <property type="entry name" value="GAF-like_dom_sf"/>
</dbReference>
<keyword evidence="2" id="KW-1185">Reference proteome</keyword>
<name>A0ABT0BJ83_9SPHN</name>
<dbReference type="Proteomes" id="UP001162881">
    <property type="component" value="Unassembled WGS sequence"/>
</dbReference>
<evidence type="ECO:0000313" key="1">
    <source>
        <dbReference type="EMBL" id="MCJ2185121.1"/>
    </source>
</evidence>
<gene>
    <name evidence="1" type="ORF">MTR62_20880</name>
</gene>
<sequence>MDREPFIRATEIWVPAADGRSIDLQSGVYGQMDYFAAVSRGMRFELGEGLPGKVWEQGRPIILRDLCNSYFVRKEAAMTEGLSCAVAMPSYDAGRLRSVTVLFCGDDRFRLGALELWTLRSGEDELSLVDGYFGHAHEFESETRDTRFASGEGVPGRAWRTGRPDVLASLGSDGRFLRHEAADQVGFDRAVGVPCPSRKGVPFVLTLVSSCVSPVAGRIEYWVLDEGVGGFRLVSGYCEACEDLLTSHADTVIAFDVGLFGRACRKRIPLIDEDLATDTESRVARSAVAAGLKSMVVQPLNAGDGFDAVLVWYF</sequence>
<accession>A0ABT0BJ83</accession>
<evidence type="ECO:0000313" key="2">
    <source>
        <dbReference type="Proteomes" id="UP001162881"/>
    </source>
</evidence>
<proteinExistence type="predicted"/>
<protein>
    <submittedName>
        <fullName evidence="1">GAF domain-containing protein</fullName>
    </submittedName>
</protein>
<reference evidence="1" key="1">
    <citation type="submission" date="2022-03" db="EMBL/GenBank/DDBJ databases">
        <title>Identification of a novel bacterium isolated from mangrove sediments.</title>
        <authorList>
            <person name="Pan X."/>
        </authorList>
    </citation>
    <scope>NUCLEOTIDE SEQUENCE</scope>
    <source>
        <strain evidence="1">B1949</strain>
    </source>
</reference>